<dbReference type="OrthoDB" id="7836272at2"/>
<keyword evidence="3" id="KW-1185">Reference proteome</keyword>
<dbReference type="EMBL" id="POWF01000004">
    <property type="protein sequence ID" value="PNQ73023.1"/>
    <property type="molecule type" value="Genomic_DNA"/>
</dbReference>
<sequence>MNPTNGYFIVSLDFELFWGVFDVKKLKDYKRNIENVRVVIPRLLELADKYNIKLSFATIGFLFAKNKQELLESIPDIKPTYDNQNFDPYRLIESIGIDESADPYHYANSLIKLIQENGNHEIACHTFSHYYVNEAGQTTEQFEEDLKAALAIAKKNQVTLKSIVFPRNQINESCLEICKKYGITNFRGTEKHWMFDTQNTKKLESPAHKAFRLLDTYINLSGYNTYSLSNVKNYSGIVSISSSKFFRPYSKVLAFLEPMRISRIKKGMTHAAKNNEVYHIWWHPHNFGDNTEANFKNLEQLFKHYKSLNQQYNFSNETMGELAEIIKTG</sequence>
<dbReference type="AlphaFoldDB" id="A0A2K1DYC1"/>
<dbReference type="CDD" id="cd10929">
    <property type="entry name" value="CE4_u5"/>
    <property type="match status" value="1"/>
</dbReference>
<dbReference type="GO" id="GO:0016810">
    <property type="term" value="F:hydrolase activity, acting on carbon-nitrogen (but not peptide) bonds"/>
    <property type="evidence" value="ECO:0007669"/>
    <property type="project" value="InterPro"/>
</dbReference>
<dbReference type="RefSeq" id="WP_103052062.1">
    <property type="nucleotide sequence ID" value="NZ_POWF01000004.1"/>
</dbReference>
<evidence type="ECO:0000259" key="1">
    <source>
        <dbReference type="Pfam" id="PF01522"/>
    </source>
</evidence>
<dbReference type="Gene3D" id="3.20.20.370">
    <property type="entry name" value="Glycoside hydrolase/deacetylase"/>
    <property type="match status" value="1"/>
</dbReference>
<accession>A0A2K1DYC1</accession>
<dbReference type="InterPro" id="IPR002509">
    <property type="entry name" value="NODB_dom"/>
</dbReference>
<organism evidence="2 3">
    <name type="scientific">Hanstruepera neustonica</name>
    <dbReference type="NCBI Taxonomy" id="1445657"/>
    <lineage>
        <taxon>Bacteria</taxon>
        <taxon>Pseudomonadati</taxon>
        <taxon>Bacteroidota</taxon>
        <taxon>Flavobacteriia</taxon>
        <taxon>Flavobacteriales</taxon>
        <taxon>Flavobacteriaceae</taxon>
        <taxon>Hanstruepera</taxon>
    </lineage>
</organism>
<dbReference type="InterPro" id="IPR011330">
    <property type="entry name" value="Glyco_hydro/deAcase_b/a-brl"/>
</dbReference>
<name>A0A2K1DYC1_9FLAO</name>
<proteinExistence type="predicted"/>
<evidence type="ECO:0000313" key="2">
    <source>
        <dbReference type="EMBL" id="PNQ73023.1"/>
    </source>
</evidence>
<comment type="caution">
    <text evidence="2">The sequence shown here is derived from an EMBL/GenBank/DDBJ whole genome shotgun (WGS) entry which is preliminary data.</text>
</comment>
<dbReference type="Proteomes" id="UP000236641">
    <property type="component" value="Unassembled WGS sequence"/>
</dbReference>
<evidence type="ECO:0000313" key="3">
    <source>
        <dbReference type="Proteomes" id="UP000236641"/>
    </source>
</evidence>
<reference evidence="2 3" key="1">
    <citation type="submission" date="2018-01" db="EMBL/GenBank/DDBJ databases">
        <title>The draft genome of Hanstruepera neustonica JCM19743.</title>
        <authorList>
            <person name="He R.-H."/>
            <person name="Du Z.-J."/>
        </authorList>
    </citation>
    <scope>NUCLEOTIDE SEQUENCE [LARGE SCALE GENOMIC DNA]</scope>
    <source>
        <strain evidence="2 3">JCM19743</strain>
    </source>
</reference>
<dbReference type="SUPFAM" id="SSF88713">
    <property type="entry name" value="Glycoside hydrolase/deacetylase"/>
    <property type="match status" value="1"/>
</dbReference>
<gene>
    <name evidence="2" type="ORF">C1T31_08490</name>
</gene>
<protein>
    <submittedName>
        <fullName evidence="2">Polysaccharide deacetylase</fullName>
    </submittedName>
</protein>
<feature type="domain" description="NodB homology" evidence="1">
    <location>
        <begin position="39"/>
        <end position="185"/>
    </location>
</feature>
<dbReference type="GO" id="GO:0005975">
    <property type="term" value="P:carbohydrate metabolic process"/>
    <property type="evidence" value="ECO:0007669"/>
    <property type="project" value="InterPro"/>
</dbReference>
<dbReference type="Pfam" id="PF01522">
    <property type="entry name" value="Polysacc_deac_1"/>
    <property type="match status" value="1"/>
</dbReference>